<dbReference type="InterPro" id="IPR002067">
    <property type="entry name" value="MCP"/>
</dbReference>
<evidence type="ECO:0000256" key="1">
    <source>
        <dbReference type="ARBA" id="ARBA00004141"/>
    </source>
</evidence>
<accession>L1JBS4</accession>
<evidence type="ECO:0000256" key="4">
    <source>
        <dbReference type="ARBA" id="ARBA00022692"/>
    </source>
</evidence>
<dbReference type="InterPro" id="IPR023395">
    <property type="entry name" value="MCP_dom_sf"/>
</dbReference>
<dbReference type="Proteomes" id="UP000011087">
    <property type="component" value="Unassembled WGS sequence"/>
</dbReference>
<dbReference type="Pfam" id="PF00153">
    <property type="entry name" value="Mito_carr"/>
    <property type="match status" value="3"/>
</dbReference>
<feature type="repeat" description="Solcar" evidence="8">
    <location>
        <begin position="9"/>
        <end position="83"/>
    </location>
</feature>
<keyword evidence="4 8" id="KW-0812">Transmembrane</keyword>
<dbReference type="OMA" id="IGPRTMW"/>
<dbReference type="OrthoDB" id="276989at2759"/>
<dbReference type="RefSeq" id="XP_005832732.1">
    <property type="nucleotide sequence ID" value="XM_005832675.1"/>
</dbReference>
<gene>
    <name evidence="10" type="ORF">GUITHDRAFT_108209</name>
</gene>
<sequence>MLAAATSAQSLLGGMISGAIAGAAVDLVLYPIDTVKTRLQTRNTVKFDIELLPKLYSGLLGSLAGHVPSSALFFAVYETSKASRSLDTKGLRYHNYWHQRRCGEPCGLDDPSADRSGQDSTAALAVLDDVLDTQSGEESSLKDCTVNILEQDGPSGFFRGYPAFLLRDLPFDAIEFVTYEQLKILILALTHAPLSDIETAAIGALAGGFTGAVTTPVDTIRARLMNEAGESEKSYGDVFTTGRRMVEDEGVQSLFAGLVPRVLWLSLGGTVFFSTLEQAKTFFLSS</sequence>
<proteinExistence type="inferred from homology"/>
<keyword evidence="5" id="KW-0677">Repeat</keyword>
<keyword evidence="7 8" id="KW-0472">Membrane</keyword>
<dbReference type="KEGG" id="gtt:GUITHDRAFT_108209"/>
<dbReference type="HOGENOM" id="CLU_015166_3_0_1"/>
<dbReference type="EMBL" id="JH992997">
    <property type="protein sequence ID" value="EKX45752.1"/>
    <property type="molecule type" value="Genomic_DNA"/>
</dbReference>
<reference evidence="10 12" key="1">
    <citation type="journal article" date="2012" name="Nature">
        <title>Algal genomes reveal evolutionary mosaicism and the fate of nucleomorphs.</title>
        <authorList>
            <consortium name="DOE Joint Genome Institute"/>
            <person name="Curtis B.A."/>
            <person name="Tanifuji G."/>
            <person name="Burki F."/>
            <person name="Gruber A."/>
            <person name="Irimia M."/>
            <person name="Maruyama S."/>
            <person name="Arias M.C."/>
            <person name="Ball S.G."/>
            <person name="Gile G.H."/>
            <person name="Hirakawa Y."/>
            <person name="Hopkins J.F."/>
            <person name="Kuo A."/>
            <person name="Rensing S.A."/>
            <person name="Schmutz J."/>
            <person name="Symeonidi A."/>
            <person name="Elias M."/>
            <person name="Eveleigh R.J."/>
            <person name="Herman E.K."/>
            <person name="Klute M.J."/>
            <person name="Nakayama T."/>
            <person name="Obornik M."/>
            <person name="Reyes-Prieto A."/>
            <person name="Armbrust E.V."/>
            <person name="Aves S.J."/>
            <person name="Beiko R.G."/>
            <person name="Coutinho P."/>
            <person name="Dacks J.B."/>
            <person name="Durnford D.G."/>
            <person name="Fast N.M."/>
            <person name="Green B.R."/>
            <person name="Grisdale C.J."/>
            <person name="Hempel F."/>
            <person name="Henrissat B."/>
            <person name="Hoppner M.P."/>
            <person name="Ishida K."/>
            <person name="Kim E."/>
            <person name="Koreny L."/>
            <person name="Kroth P.G."/>
            <person name="Liu Y."/>
            <person name="Malik S.B."/>
            <person name="Maier U.G."/>
            <person name="McRose D."/>
            <person name="Mock T."/>
            <person name="Neilson J.A."/>
            <person name="Onodera N.T."/>
            <person name="Poole A.M."/>
            <person name="Pritham E.J."/>
            <person name="Richards T.A."/>
            <person name="Rocap G."/>
            <person name="Roy S.W."/>
            <person name="Sarai C."/>
            <person name="Schaack S."/>
            <person name="Shirato S."/>
            <person name="Slamovits C.H."/>
            <person name="Spencer D.F."/>
            <person name="Suzuki S."/>
            <person name="Worden A.Z."/>
            <person name="Zauner S."/>
            <person name="Barry K."/>
            <person name="Bell C."/>
            <person name="Bharti A.K."/>
            <person name="Crow J.A."/>
            <person name="Grimwood J."/>
            <person name="Kramer R."/>
            <person name="Lindquist E."/>
            <person name="Lucas S."/>
            <person name="Salamov A."/>
            <person name="McFadden G.I."/>
            <person name="Lane C.E."/>
            <person name="Keeling P.J."/>
            <person name="Gray M.W."/>
            <person name="Grigoriev I.V."/>
            <person name="Archibald J.M."/>
        </authorList>
    </citation>
    <scope>NUCLEOTIDE SEQUENCE</scope>
    <source>
        <strain evidence="10 12">CCMP2712</strain>
    </source>
</reference>
<name>L1JBS4_GUITC</name>
<feature type="repeat" description="Solcar" evidence="8">
    <location>
        <begin position="105"/>
        <end position="185"/>
    </location>
</feature>
<evidence type="ECO:0000256" key="2">
    <source>
        <dbReference type="ARBA" id="ARBA00006375"/>
    </source>
</evidence>
<evidence type="ECO:0000256" key="7">
    <source>
        <dbReference type="ARBA" id="ARBA00023136"/>
    </source>
</evidence>
<evidence type="ECO:0000256" key="6">
    <source>
        <dbReference type="ARBA" id="ARBA00022989"/>
    </source>
</evidence>
<evidence type="ECO:0000256" key="5">
    <source>
        <dbReference type="ARBA" id="ARBA00022737"/>
    </source>
</evidence>
<dbReference type="InterPro" id="IPR018108">
    <property type="entry name" value="MCP_transmembrane"/>
</dbReference>
<dbReference type="PANTHER" id="PTHR45667">
    <property type="entry name" value="S-ADENOSYLMETHIONINE MITOCHONDRIAL CARRIER PROTEIN"/>
    <property type="match status" value="1"/>
</dbReference>
<dbReference type="PRINTS" id="PR00926">
    <property type="entry name" value="MITOCARRIER"/>
</dbReference>
<dbReference type="Gene3D" id="1.50.40.10">
    <property type="entry name" value="Mitochondrial carrier domain"/>
    <property type="match status" value="2"/>
</dbReference>
<evidence type="ECO:0000256" key="8">
    <source>
        <dbReference type="PROSITE-ProRule" id="PRU00282"/>
    </source>
</evidence>
<dbReference type="eggNOG" id="KOG0768">
    <property type="taxonomic scope" value="Eukaryota"/>
</dbReference>
<reference evidence="12" key="2">
    <citation type="submission" date="2012-11" db="EMBL/GenBank/DDBJ databases">
        <authorList>
            <person name="Kuo A."/>
            <person name="Curtis B.A."/>
            <person name="Tanifuji G."/>
            <person name="Burki F."/>
            <person name="Gruber A."/>
            <person name="Irimia M."/>
            <person name="Maruyama S."/>
            <person name="Arias M.C."/>
            <person name="Ball S.G."/>
            <person name="Gile G.H."/>
            <person name="Hirakawa Y."/>
            <person name="Hopkins J.F."/>
            <person name="Rensing S.A."/>
            <person name="Schmutz J."/>
            <person name="Symeonidi A."/>
            <person name="Elias M."/>
            <person name="Eveleigh R.J."/>
            <person name="Herman E.K."/>
            <person name="Klute M.J."/>
            <person name="Nakayama T."/>
            <person name="Obornik M."/>
            <person name="Reyes-Prieto A."/>
            <person name="Armbrust E.V."/>
            <person name="Aves S.J."/>
            <person name="Beiko R.G."/>
            <person name="Coutinho P."/>
            <person name="Dacks J.B."/>
            <person name="Durnford D.G."/>
            <person name="Fast N.M."/>
            <person name="Green B.R."/>
            <person name="Grisdale C."/>
            <person name="Hempe F."/>
            <person name="Henrissat B."/>
            <person name="Hoppner M.P."/>
            <person name="Ishida K.-I."/>
            <person name="Kim E."/>
            <person name="Koreny L."/>
            <person name="Kroth P.G."/>
            <person name="Liu Y."/>
            <person name="Malik S.-B."/>
            <person name="Maier U.G."/>
            <person name="McRose D."/>
            <person name="Mock T."/>
            <person name="Neilson J.A."/>
            <person name="Onodera N.T."/>
            <person name="Poole A.M."/>
            <person name="Pritham E.J."/>
            <person name="Richards T.A."/>
            <person name="Rocap G."/>
            <person name="Roy S.W."/>
            <person name="Sarai C."/>
            <person name="Schaack S."/>
            <person name="Shirato S."/>
            <person name="Slamovits C.H."/>
            <person name="Spencer D.F."/>
            <person name="Suzuki S."/>
            <person name="Worden A.Z."/>
            <person name="Zauner S."/>
            <person name="Barry K."/>
            <person name="Bell C."/>
            <person name="Bharti A.K."/>
            <person name="Crow J.A."/>
            <person name="Grimwood J."/>
            <person name="Kramer R."/>
            <person name="Lindquist E."/>
            <person name="Lucas S."/>
            <person name="Salamov A."/>
            <person name="McFadden G.I."/>
            <person name="Lane C.E."/>
            <person name="Keeling P.J."/>
            <person name="Gray M.W."/>
            <person name="Grigoriev I.V."/>
            <person name="Archibald J.M."/>
        </authorList>
    </citation>
    <scope>NUCLEOTIDE SEQUENCE</scope>
    <source>
        <strain evidence="12">CCMP2712</strain>
    </source>
</reference>
<keyword evidence="3 9" id="KW-0813">Transport</keyword>
<evidence type="ECO:0000313" key="11">
    <source>
        <dbReference type="EnsemblProtists" id="EKX45752"/>
    </source>
</evidence>
<dbReference type="GO" id="GO:0016020">
    <property type="term" value="C:membrane"/>
    <property type="evidence" value="ECO:0007669"/>
    <property type="project" value="UniProtKB-SubCell"/>
</dbReference>
<evidence type="ECO:0000256" key="3">
    <source>
        <dbReference type="ARBA" id="ARBA00022448"/>
    </source>
</evidence>
<dbReference type="EnsemblProtists" id="EKX45752">
    <property type="protein sequence ID" value="EKX45752"/>
    <property type="gene ID" value="GUITHDRAFT_108209"/>
</dbReference>
<keyword evidence="6" id="KW-1133">Transmembrane helix</keyword>
<reference evidence="11" key="3">
    <citation type="submission" date="2015-06" db="UniProtKB">
        <authorList>
            <consortium name="EnsemblProtists"/>
        </authorList>
    </citation>
    <scope>IDENTIFICATION</scope>
</reference>
<dbReference type="GeneID" id="17302515"/>
<dbReference type="SUPFAM" id="SSF103506">
    <property type="entry name" value="Mitochondrial carrier"/>
    <property type="match status" value="1"/>
</dbReference>
<protein>
    <submittedName>
        <fullName evidence="10 11">Uncharacterized protein</fullName>
    </submittedName>
</protein>
<evidence type="ECO:0000256" key="9">
    <source>
        <dbReference type="RuleBase" id="RU000488"/>
    </source>
</evidence>
<dbReference type="PROSITE" id="PS50920">
    <property type="entry name" value="SOLCAR"/>
    <property type="match status" value="3"/>
</dbReference>
<dbReference type="PaxDb" id="55529-EKX45752"/>
<comment type="similarity">
    <text evidence="2 9">Belongs to the mitochondrial carrier (TC 2.A.29) family.</text>
</comment>
<keyword evidence="12" id="KW-1185">Reference proteome</keyword>
<feature type="repeat" description="Solcar" evidence="8">
    <location>
        <begin position="194"/>
        <end position="282"/>
    </location>
</feature>
<organism evidence="10">
    <name type="scientific">Guillardia theta (strain CCMP2712)</name>
    <name type="common">Cryptophyte</name>
    <dbReference type="NCBI Taxonomy" id="905079"/>
    <lineage>
        <taxon>Eukaryota</taxon>
        <taxon>Cryptophyceae</taxon>
        <taxon>Pyrenomonadales</taxon>
        <taxon>Geminigeraceae</taxon>
        <taxon>Guillardia</taxon>
    </lineage>
</organism>
<dbReference type="GO" id="GO:0055085">
    <property type="term" value="P:transmembrane transport"/>
    <property type="evidence" value="ECO:0007669"/>
    <property type="project" value="InterPro"/>
</dbReference>
<evidence type="ECO:0000313" key="12">
    <source>
        <dbReference type="Proteomes" id="UP000011087"/>
    </source>
</evidence>
<comment type="subcellular location">
    <subcellularLocation>
        <location evidence="1">Membrane</location>
        <topology evidence="1">Multi-pass membrane protein</topology>
    </subcellularLocation>
</comment>
<dbReference type="AlphaFoldDB" id="L1JBS4"/>
<evidence type="ECO:0000313" key="10">
    <source>
        <dbReference type="EMBL" id="EKX45752.1"/>
    </source>
</evidence>